<dbReference type="OrthoDB" id="1897773at2"/>
<sequence>MKLLMLSIREIRKKKFFSFLMLLVCVIAMQTVLSAFTNAASAAYQQKIFESNMGVDMEKVLHLNYQYTEESPEFANVIRQYLDYIKALQGVEAAGQFDATGMYFFELENMDEYKAINGELLKGQKYENYPGISQLLSIDEEILSFVKGGITEYTATTSGLLPLYVSEVFKDILSEGQILTDERTGGQYEIAGYIPIDAKWVEEDDLIRYPLVSLNGWFIAPFTKQSRDDIMTQLSSLHNTYVFLSDHADIDFVKEQVSTYPLQHGFEASAVLISEEYKGYQSETAAFTRRQILLALFISIMATSSVTAVFTTNTLLKKKQYGIWIANGFTLSDIAAEIAIEIFIIIFCSGIFAWGMKWIELTRSIDLFKTVLLTVHIRYTLPICIILAFILTMIAALIPITKLMKYQPCELIGGDTNGSD</sequence>
<evidence type="ECO:0000313" key="2">
    <source>
        <dbReference type="EMBL" id="PXX77068.1"/>
    </source>
</evidence>
<dbReference type="STRING" id="1034346.GCA_000313565_00889"/>
<dbReference type="GO" id="GO:0005886">
    <property type="term" value="C:plasma membrane"/>
    <property type="evidence" value="ECO:0007669"/>
    <property type="project" value="UniProtKB-SubCell"/>
</dbReference>
<organism evidence="2 3">
    <name type="scientific">Dielma fastidiosa</name>
    <dbReference type="NCBI Taxonomy" id="1034346"/>
    <lineage>
        <taxon>Bacteria</taxon>
        <taxon>Bacillati</taxon>
        <taxon>Bacillota</taxon>
        <taxon>Erysipelotrichia</taxon>
        <taxon>Erysipelotrichales</taxon>
        <taxon>Erysipelotrichaceae</taxon>
        <taxon>Dielma</taxon>
    </lineage>
</organism>
<dbReference type="GO" id="GO:0022857">
    <property type="term" value="F:transmembrane transporter activity"/>
    <property type="evidence" value="ECO:0007669"/>
    <property type="project" value="TreeGrafter"/>
</dbReference>
<keyword evidence="1" id="KW-0472">Membrane</keyword>
<dbReference type="PANTHER" id="PTHR30572">
    <property type="entry name" value="MEMBRANE COMPONENT OF TRANSPORTER-RELATED"/>
    <property type="match status" value="1"/>
</dbReference>
<name>A0A318KKC5_9FIRM</name>
<accession>A0A318KKC5</accession>
<proteinExistence type="predicted"/>
<feature type="transmembrane region" description="Helical" evidence="1">
    <location>
        <begin position="292"/>
        <end position="313"/>
    </location>
</feature>
<feature type="transmembrane region" description="Helical" evidence="1">
    <location>
        <begin position="334"/>
        <end position="356"/>
    </location>
</feature>
<dbReference type="AlphaFoldDB" id="A0A318KKC5"/>
<dbReference type="PANTHER" id="PTHR30572:SF9">
    <property type="entry name" value="ABC TRANSPORTER PERMEASE PROTEIN"/>
    <property type="match status" value="1"/>
</dbReference>
<keyword evidence="1" id="KW-1133">Transmembrane helix</keyword>
<dbReference type="Proteomes" id="UP000247612">
    <property type="component" value="Unassembled WGS sequence"/>
</dbReference>
<keyword evidence="1" id="KW-0812">Transmembrane</keyword>
<dbReference type="InterPro" id="IPR050250">
    <property type="entry name" value="Macrolide_Exporter_MacB"/>
</dbReference>
<dbReference type="EMBL" id="QJKH01000012">
    <property type="protein sequence ID" value="PXX77068.1"/>
    <property type="molecule type" value="Genomic_DNA"/>
</dbReference>
<evidence type="ECO:0000313" key="3">
    <source>
        <dbReference type="Proteomes" id="UP000247612"/>
    </source>
</evidence>
<dbReference type="RefSeq" id="WP_022937202.1">
    <property type="nucleotide sequence ID" value="NZ_CABKRQ010000002.1"/>
</dbReference>
<evidence type="ECO:0000256" key="1">
    <source>
        <dbReference type="SAM" id="Phobius"/>
    </source>
</evidence>
<comment type="caution">
    <text evidence="2">The sequence shown here is derived from an EMBL/GenBank/DDBJ whole genome shotgun (WGS) entry which is preliminary data.</text>
</comment>
<keyword evidence="3" id="KW-1185">Reference proteome</keyword>
<reference evidence="2 3" key="1">
    <citation type="submission" date="2018-05" db="EMBL/GenBank/DDBJ databases">
        <title>Genomic Encyclopedia of Type Strains, Phase IV (KMG-IV): sequencing the most valuable type-strain genomes for metagenomic binning, comparative biology and taxonomic classification.</title>
        <authorList>
            <person name="Goeker M."/>
        </authorList>
    </citation>
    <scope>NUCLEOTIDE SEQUENCE [LARGE SCALE GENOMIC DNA]</scope>
    <source>
        <strain evidence="2 3">JC118</strain>
    </source>
</reference>
<gene>
    <name evidence="2" type="ORF">DES51_1127</name>
</gene>
<feature type="transmembrane region" description="Helical" evidence="1">
    <location>
        <begin position="376"/>
        <end position="398"/>
    </location>
</feature>
<protein>
    <submittedName>
        <fullName evidence="2">FtsX-like permease family protein</fullName>
    </submittedName>
</protein>